<dbReference type="Proteomes" id="UP000828941">
    <property type="component" value="Chromosome 14"/>
</dbReference>
<accession>A0ACB9KLA6</accession>
<evidence type="ECO:0000313" key="2">
    <source>
        <dbReference type="Proteomes" id="UP000828941"/>
    </source>
</evidence>
<organism evidence="1 2">
    <name type="scientific">Bauhinia variegata</name>
    <name type="common">Purple orchid tree</name>
    <name type="synonym">Phanera variegata</name>
    <dbReference type="NCBI Taxonomy" id="167791"/>
    <lineage>
        <taxon>Eukaryota</taxon>
        <taxon>Viridiplantae</taxon>
        <taxon>Streptophyta</taxon>
        <taxon>Embryophyta</taxon>
        <taxon>Tracheophyta</taxon>
        <taxon>Spermatophyta</taxon>
        <taxon>Magnoliopsida</taxon>
        <taxon>eudicotyledons</taxon>
        <taxon>Gunneridae</taxon>
        <taxon>Pentapetalae</taxon>
        <taxon>rosids</taxon>
        <taxon>fabids</taxon>
        <taxon>Fabales</taxon>
        <taxon>Fabaceae</taxon>
        <taxon>Cercidoideae</taxon>
        <taxon>Cercideae</taxon>
        <taxon>Bauhiniinae</taxon>
        <taxon>Bauhinia</taxon>
    </lineage>
</organism>
<gene>
    <name evidence="1" type="ORF">L6164_037660</name>
</gene>
<evidence type="ECO:0000313" key="1">
    <source>
        <dbReference type="EMBL" id="KAI4297794.1"/>
    </source>
</evidence>
<dbReference type="EMBL" id="CM039439">
    <property type="protein sequence ID" value="KAI4297794.1"/>
    <property type="molecule type" value="Genomic_DNA"/>
</dbReference>
<protein>
    <submittedName>
        <fullName evidence="1">Uncharacterized protein</fullName>
    </submittedName>
</protein>
<keyword evidence="2" id="KW-1185">Reference proteome</keyword>
<comment type="caution">
    <text evidence="1">The sequence shown here is derived from an EMBL/GenBank/DDBJ whole genome shotgun (WGS) entry which is preliminary data.</text>
</comment>
<name>A0ACB9KLA6_BAUVA</name>
<reference evidence="1 2" key="1">
    <citation type="journal article" date="2022" name="DNA Res.">
        <title>Chromosomal-level genome assembly of the orchid tree Bauhinia variegata (Leguminosae; Cercidoideae) supports the allotetraploid origin hypothesis of Bauhinia.</title>
        <authorList>
            <person name="Zhong Y."/>
            <person name="Chen Y."/>
            <person name="Zheng D."/>
            <person name="Pang J."/>
            <person name="Liu Y."/>
            <person name="Luo S."/>
            <person name="Meng S."/>
            <person name="Qian L."/>
            <person name="Wei D."/>
            <person name="Dai S."/>
            <person name="Zhou R."/>
        </authorList>
    </citation>
    <scope>NUCLEOTIDE SEQUENCE [LARGE SCALE GENOMIC DNA]</scope>
    <source>
        <strain evidence="1">BV-YZ2020</strain>
    </source>
</reference>
<sequence length="420" mass="47699">MAFLYRVGQSKLKILSCQFRRYYIQLPYASSFNSTISHQKPRVMEMPTGIFYHRPTDICNKPRFFAAPVQIKPKKEEQDSIEKRLNGEIKAEFVRLVMDDGHSIVSRHEALERARKLKLDLVEVQRNANPPVCKIMDFNKEKHIQQMKDKERGKSKAKLTLRTGASKEMRFSAKTELKDLKMKADAVIKLMEKGYRVKCRAQGNEGQDLTGVLSQVSDLIDDVAIVESGPHSRKTEAYMIVRHVKFGPPKKGYGNAKKLRDVNFQKAVDSSDSTEEDENQSSVDYGSARDNDLDKIFGFSNDVKRAASRYNQTNVAPTATSPSKNNLPNFRRPAEVHDHAKGPATPREPPAATENRYLRAVPRNRYQQREISPNSPRPGYGPETQGVKTGMNGNREGNFHDSTPQPFSRGVSANFRRDIR</sequence>
<proteinExistence type="predicted"/>